<comment type="function">
    <text evidence="7">Required for disulfide bond formation in some periplasmic proteins. Acts by transferring its disulfide bond to other proteins and is reduced in the process.</text>
</comment>
<dbReference type="InterPro" id="IPR051470">
    <property type="entry name" value="Thiol:disulfide_interchange"/>
</dbReference>
<feature type="signal peptide" evidence="7">
    <location>
        <begin position="1"/>
        <end position="20"/>
    </location>
</feature>
<dbReference type="SUPFAM" id="SSF52833">
    <property type="entry name" value="Thioredoxin-like"/>
    <property type="match status" value="1"/>
</dbReference>
<dbReference type="PANTHER" id="PTHR35272">
    <property type="entry name" value="THIOL:DISULFIDE INTERCHANGE PROTEIN DSBC-RELATED"/>
    <property type="match status" value="1"/>
</dbReference>
<dbReference type="Pfam" id="PF10411">
    <property type="entry name" value="DsbC_N"/>
    <property type="match status" value="1"/>
</dbReference>
<dbReference type="Proteomes" id="UP000824755">
    <property type="component" value="Chromosome"/>
</dbReference>
<evidence type="ECO:0000256" key="6">
    <source>
        <dbReference type="ARBA" id="ARBA00023284"/>
    </source>
</evidence>
<sequence length="263" mass="27981">MTLFALATLSLGACAKPAVADAEQTAAPANQAPLSAELKPAAPAAGTPDARAVAAIKKINSQLEVDRVGPAPFPGYREVIVAGTTAYVSDDGKYLMQGSVFDMTQKKDLSERSMDSFRKELLATAPKSERIVFAPANPKYTVSVFTDYECGYCRKLHSEIAAYNKAGIAVEYLAFPRMGMASEDAEVMANIWCAPNRNKALTDAKSGKLPAKIRCTSPVAKHYSMGQRAGLKGTPMIIAANGQAAPGYLSPSDLLQWLESVSK</sequence>
<reference evidence="10 11" key="1">
    <citation type="submission" date="2021-08" db="EMBL/GenBank/DDBJ databases">
        <title>Lysobacter sp. strain CJ11 Genome sequencing and assembly.</title>
        <authorList>
            <person name="Kim I."/>
        </authorList>
    </citation>
    <scope>NUCLEOTIDE SEQUENCE [LARGE SCALE GENOMIC DNA]</scope>
    <source>
        <strain evidence="10 11">CJ11</strain>
    </source>
</reference>
<dbReference type="Gene3D" id="3.10.450.70">
    <property type="entry name" value="Disulphide bond isomerase, DsbC/G, N-terminal"/>
    <property type="match status" value="1"/>
</dbReference>
<evidence type="ECO:0000256" key="3">
    <source>
        <dbReference type="ARBA" id="ARBA00022729"/>
    </source>
</evidence>
<comment type="subcellular location">
    <subcellularLocation>
        <location evidence="1 7">Periplasm</location>
    </subcellularLocation>
</comment>
<dbReference type="InterPro" id="IPR033954">
    <property type="entry name" value="DiS-bond_Isoase_DsbC/G"/>
</dbReference>
<keyword evidence="3 7" id="KW-0732">Signal</keyword>
<evidence type="ECO:0000256" key="4">
    <source>
        <dbReference type="ARBA" id="ARBA00022764"/>
    </source>
</evidence>
<comment type="similarity">
    <text evidence="2 7">Belongs to the thioredoxin family. DsbC subfamily.</text>
</comment>
<evidence type="ECO:0000256" key="7">
    <source>
        <dbReference type="RuleBase" id="RU364038"/>
    </source>
</evidence>
<feature type="domain" description="Thioredoxin-like fold" evidence="9">
    <location>
        <begin position="136"/>
        <end position="258"/>
    </location>
</feature>
<name>A0ABX8WT35_9GAMM</name>
<evidence type="ECO:0000313" key="11">
    <source>
        <dbReference type="Proteomes" id="UP000824755"/>
    </source>
</evidence>
<keyword evidence="6 7" id="KW-0676">Redox-active center</keyword>
<evidence type="ECO:0000256" key="1">
    <source>
        <dbReference type="ARBA" id="ARBA00004418"/>
    </source>
</evidence>
<evidence type="ECO:0000313" key="10">
    <source>
        <dbReference type="EMBL" id="QYR53998.1"/>
    </source>
</evidence>
<keyword evidence="4 7" id="KW-0574">Periplasm</keyword>
<dbReference type="CDD" id="cd03020">
    <property type="entry name" value="DsbA_DsbC_DsbG"/>
    <property type="match status" value="1"/>
</dbReference>
<dbReference type="Gene3D" id="3.40.30.10">
    <property type="entry name" value="Glutaredoxin"/>
    <property type="match status" value="1"/>
</dbReference>
<gene>
    <name evidence="10" type="ORF">H8L67_08970</name>
</gene>
<dbReference type="InterPro" id="IPR009094">
    <property type="entry name" value="DiS-bond_isomerase_DsbC/G_N_sf"/>
</dbReference>
<evidence type="ECO:0000256" key="2">
    <source>
        <dbReference type="ARBA" id="ARBA00009813"/>
    </source>
</evidence>
<dbReference type="PANTHER" id="PTHR35272:SF3">
    <property type="entry name" value="THIOL:DISULFIDE INTERCHANGE PROTEIN DSBC"/>
    <property type="match status" value="1"/>
</dbReference>
<organism evidence="10 11">
    <name type="scientific">Lysobacter soyae</name>
    <dbReference type="NCBI Taxonomy" id="2764185"/>
    <lineage>
        <taxon>Bacteria</taxon>
        <taxon>Pseudomonadati</taxon>
        <taxon>Pseudomonadota</taxon>
        <taxon>Gammaproteobacteria</taxon>
        <taxon>Lysobacterales</taxon>
        <taxon>Lysobacteraceae</taxon>
        <taxon>Lysobacter</taxon>
    </lineage>
</organism>
<dbReference type="EMBL" id="CP080544">
    <property type="protein sequence ID" value="QYR53998.1"/>
    <property type="molecule type" value="Genomic_DNA"/>
</dbReference>
<dbReference type="InterPro" id="IPR036249">
    <property type="entry name" value="Thioredoxin-like_sf"/>
</dbReference>
<dbReference type="RefSeq" id="WP_220380803.1">
    <property type="nucleotide sequence ID" value="NZ_CP080544.1"/>
</dbReference>
<dbReference type="Pfam" id="PF13098">
    <property type="entry name" value="Thioredoxin_2"/>
    <property type="match status" value="1"/>
</dbReference>
<dbReference type="InterPro" id="IPR018950">
    <property type="entry name" value="DiS-bond_isomerase_DsbC/G_N"/>
</dbReference>
<keyword evidence="11" id="KW-1185">Reference proteome</keyword>
<feature type="domain" description="Disulphide bond isomerase DsbC/G N-terminal" evidence="8">
    <location>
        <begin position="45"/>
        <end position="111"/>
    </location>
</feature>
<keyword evidence="5" id="KW-1015">Disulfide bond</keyword>
<evidence type="ECO:0000256" key="5">
    <source>
        <dbReference type="ARBA" id="ARBA00023157"/>
    </source>
</evidence>
<protein>
    <recommendedName>
        <fullName evidence="7">Thiol:disulfide interchange protein</fullName>
    </recommendedName>
</protein>
<proteinExistence type="inferred from homology"/>
<dbReference type="InterPro" id="IPR012336">
    <property type="entry name" value="Thioredoxin-like_fold"/>
</dbReference>
<evidence type="ECO:0000259" key="9">
    <source>
        <dbReference type="Pfam" id="PF13098"/>
    </source>
</evidence>
<accession>A0ABX8WT35</accession>
<dbReference type="SUPFAM" id="SSF54423">
    <property type="entry name" value="DsbC/DsbG N-terminal domain-like"/>
    <property type="match status" value="1"/>
</dbReference>
<evidence type="ECO:0000259" key="8">
    <source>
        <dbReference type="Pfam" id="PF10411"/>
    </source>
</evidence>
<feature type="chain" id="PRO_5044955083" description="Thiol:disulfide interchange protein" evidence="7">
    <location>
        <begin position="21"/>
        <end position="263"/>
    </location>
</feature>